<comment type="function">
    <text evidence="6">Catalyzes the reduction of dTDP-6-deoxy-L-lyxo-4-hexulose to yield dTDP-L-rhamnose.</text>
</comment>
<dbReference type="InterPro" id="IPR036291">
    <property type="entry name" value="NAD(P)-bd_dom_sf"/>
</dbReference>
<dbReference type="Gene3D" id="3.40.50.720">
    <property type="entry name" value="NAD(P)-binding Rossmann-like Domain"/>
    <property type="match status" value="1"/>
</dbReference>
<reference evidence="9" key="1">
    <citation type="journal article" date="2019" name="Int. J. Syst. Evol. Microbiol.">
        <title>The Global Catalogue of Microorganisms (GCM) 10K type strain sequencing project: providing services to taxonomists for standard genome sequencing and annotation.</title>
        <authorList>
            <consortium name="The Broad Institute Genomics Platform"/>
            <consortium name="The Broad Institute Genome Sequencing Center for Infectious Disease"/>
            <person name="Wu L."/>
            <person name="Ma J."/>
        </authorList>
    </citation>
    <scope>NUCLEOTIDE SEQUENCE [LARGE SCALE GENOMIC DNA]</scope>
    <source>
        <strain evidence="9">KCTC 12861</strain>
    </source>
</reference>
<proteinExistence type="inferred from homology"/>
<dbReference type="PANTHER" id="PTHR10491">
    <property type="entry name" value="DTDP-4-DEHYDRORHAMNOSE REDUCTASE"/>
    <property type="match status" value="1"/>
</dbReference>
<dbReference type="SUPFAM" id="SSF51735">
    <property type="entry name" value="NAD(P)-binding Rossmann-fold domains"/>
    <property type="match status" value="1"/>
</dbReference>
<evidence type="ECO:0000256" key="3">
    <source>
        <dbReference type="ARBA" id="ARBA00012929"/>
    </source>
</evidence>
<keyword evidence="6" id="KW-0560">Oxidoreductase</keyword>
<comment type="catalytic activity">
    <reaction evidence="5 6">
        <text>dTDP-beta-L-rhamnose + NADP(+) = dTDP-4-dehydro-beta-L-rhamnose + NADPH + H(+)</text>
        <dbReference type="Rhea" id="RHEA:21796"/>
        <dbReference type="ChEBI" id="CHEBI:15378"/>
        <dbReference type="ChEBI" id="CHEBI:57510"/>
        <dbReference type="ChEBI" id="CHEBI:57783"/>
        <dbReference type="ChEBI" id="CHEBI:58349"/>
        <dbReference type="ChEBI" id="CHEBI:62830"/>
        <dbReference type="EC" id="1.1.1.133"/>
    </reaction>
</comment>
<keyword evidence="9" id="KW-1185">Reference proteome</keyword>
<keyword evidence="6" id="KW-0521">NADP</keyword>
<comment type="caution">
    <text evidence="8">The sequence shown here is derived from an EMBL/GenBank/DDBJ whole genome shotgun (WGS) entry which is preliminary data.</text>
</comment>
<evidence type="ECO:0000256" key="5">
    <source>
        <dbReference type="ARBA" id="ARBA00048200"/>
    </source>
</evidence>
<organism evidence="8 9">
    <name type="scientific">Pseudovibrio japonicus</name>
    <dbReference type="NCBI Taxonomy" id="366534"/>
    <lineage>
        <taxon>Bacteria</taxon>
        <taxon>Pseudomonadati</taxon>
        <taxon>Pseudomonadota</taxon>
        <taxon>Alphaproteobacteria</taxon>
        <taxon>Hyphomicrobiales</taxon>
        <taxon>Stappiaceae</taxon>
        <taxon>Pseudovibrio</taxon>
    </lineage>
</organism>
<evidence type="ECO:0000313" key="9">
    <source>
        <dbReference type="Proteomes" id="UP000637980"/>
    </source>
</evidence>
<comment type="cofactor">
    <cofactor evidence="6">
        <name>Mg(2+)</name>
        <dbReference type="ChEBI" id="CHEBI:18420"/>
    </cofactor>
    <text evidence="6">Binds 1 Mg(2+) ion per monomer.</text>
</comment>
<protein>
    <recommendedName>
        <fullName evidence="4 6">dTDP-4-dehydrorhamnose reductase</fullName>
        <ecNumber evidence="3 6">1.1.1.133</ecNumber>
    </recommendedName>
</protein>
<comment type="pathway">
    <text evidence="1 6">Carbohydrate biosynthesis; dTDP-L-rhamnose biosynthesis.</text>
</comment>
<evidence type="ECO:0000256" key="2">
    <source>
        <dbReference type="ARBA" id="ARBA00010944"/>
    </source>
</evidence>
<dbReference type="CDD" id="cd05254">
    <property type="entry name" value="dTDP_HR_like_SDR_e"/>
    <property type="match status" value="1"/>
</dbReference>
<feature type="domain" description="RmlD-like substrate binding" evidence="7">
    <location>
        <begin position="1"/>
        <end position="287"/>
    </location>
</feature>
<evidence type="ECO:0000256" key="6">
    <source>
        <dbReference type="RuleBase" id="RU364082"/>
    </source>
</evidence>
<evidence type="ECO:0000313" key="8">
    <source>
        <dbReference type="EMBL" id="GHB16951.1"/>
    </source>
</evidence>
<dbReference type="Proteomes" id="UP000637980">
    <property type="component" value="Unassembled WGS sequence"/>
</dbReference>
<dbReference type="Gene3D" id="3.90.25.10">
    <property type="entry name" value="UDP-galactose 4-epimerase, domain 1"/>
    <property type="match status" value="1"/>
</dbReference>
<dbReference type="Pfam" id="PF04321">
    <property type="entry name" value="RmlD_sub_bind"/>
    <property type="match status" value="1"/>
</dbReference>
<dbReference type="RefSeq" id="WP_189434274.1">
    <property type="nucleotide sequence ID" value="NZ_BMXE01000001.1"/>
</dbReference>
<evidence type="ECO:0000256" key="4">
    <source>
        <dbReference type="ARBA" id="ARBA00017099"/>
    </source>
</evidence>
<sequence>MSIVVVGATGQLARSLNDSYASVSDSPVFVGREQLDVRHLDAIPMLLDELQPTILINATAYTAVDLAERDREAAFFVNTKAPAGMALWSARNDCKFVHISTDYVFDGDLGRPYTELHCAKPLNHYGQTKRDGEKAVLDVSGNSLIFRTSWLHSPYGKNFLTTMLDLATKRDSLRIVSDQFGNPTCALDLADTIKAAVSPLNGPELSGLYHASSVGGTSWSGFAESIFSLALQYNLLKRVPELEPIPSSEFPTPADRAKDTRLACSLLAEKGLSLPGWKLGAQRTIATIAKRKREAQ</sequence>
<dbReference type="PANTHER" id="PTHR10491:SF4">
    <property type="entry name" value="METHIONINE ADENOSYLTRANSFERASE 2 SUBUNIT BETA"/>
    <property type="match status" value="1"/>
</dbReference>
<accession>A0ABQ3DUL8</accession>
<evidence type="ECO:0000256" key="1">
    <source>
        <dbReference type="ARBA" id="ARBA00004781"/>
    </source>
</evidence>
<gene>
    <name evidence="8" type="primary">rmlD</name>
    <name evidence="8" type="ORF">GCM10007094_00420</name>
</gene>
<dbReference type="EC" id="1.1.1.133" evidence="3 6"/>
<dbReference type="EMBL" id="BMXE01000001">
    <property type="protein sequence ID" value="GHB16951.1"/>
    <property type="molecule type" value="Genomic_DNA"/>
</dbReference>
<comment type="similarity">
    <text evidence="2 6">Belongs to the dTDP-4-dehydrorhamnose reductase family.</text>
</comment>
<evidence type="ECO:0000259" key="7">
    <source>
        <dbReference type="Pfam" id="PF04321"/>
    </source>
</evidence>
<name>A0ABQ3DUL8_9HYPH</name>
<dbReference type="InterPro" id="IPR005913">
    <property type="entry name" value="dTDP_dehydrorham_reduct"/>
</dbReference>
<dbReference type="InterPro" id="IPR029903">
    <property type="entry name" value="RmlD-like-bd"/>
</dbReference>
<dbReference type="NCBIfam" id="TIGR01214">
    <property type="entry name" value="rmlD"/>
    <property type="match status" value="1"/>
</dbReference>